<dbReference type="Pfam" id="PF02254">
    <property type="entry name" value="TrkA_N"/>
    <property type="match status" value="1"/>
</dbReference>
<evidence type="ECO:0000313" key="9">
    <source>
        <dbReference type="EMBL" id="CUS44664.1"/>
    </source>
</evidence>
<reference evidence="9" key="1">
    <citation type="submission" date="2015-10" db="EMBL/GenBank/DDBJ databases">
        <authorList>
            <person name="Gilbert D.G."/>
        </authorList>
    </citation>
    <scope>NUCLEOTIDE SEQUENCE</scope>
</reference>
<feature type="transmembrane region" description="Helical" evidence="7">
    <location>
        <begin position="334"/>
        <end position="356"/>
    </location>
</feature>
<name>A0A160TLP1_9ZZZZ</name>
<proteinExistence type="inferred from homology"/>
<dbReference type="NCBIfam" id="NF007950">
    <property type="entry name" value="PRK10669.1"/>
    <property type="match status" value="1"/>
</dbReference>
<evidence type="ECO:0000256" key="4">
    <source>
        <dbReference type="ARBA" id="ARBA00022692"/>
    </source>
</evidence>
<feature type="transmembrane region" description="Helical" evidence="7">
    <location>
        <begin position="114"/>
        <end position="135"/>
    </location>
</feature>
<feature type="transmembrane region" description="Helical" evidence="7">
    <location>
        <begin position="32"/>
        <end position="50"/>
    </location>
</feature>
<dbReference type="InterPro" id="IPR003148">
    <property type="entry name" value="RCK_N"/>
</dbReference>
<feature type="transmembrane region" description="Helical" evidence="7">
    <location>
        <begin position="6"/>
        <end position="25"/>
    </location>
</feature>
<evidence type="ECO:0000256" key="5">
    <source>
        <dbReference type="ARBA" id="ARBA00022989"/>
    </source>
</evidence>
<keyword evidence="6 7" id="KW-0472">Membrane</keyword>
<accession>A0A160TLP1</accession>
<feature type="transmembrane region" description="Helical" evidence="7">
    <location>
        <begin position="187"/>
        <end position="206"/>
    </location>
</feature>
<dbReference type="Gene3D" id="3.40.50.720">
    <property type="entry name" value="NAD(P)-binding Rossmann-like Domain"/>
    <property type="match status" value="1"/>
</dbReference>
<dbReference type="InterPro" id="IPR006153">
    <property type="entry name" value="Cation/H_exchanger_TM"/>
</dbReference>
<feature type="transmembrane region" description="Helical" evidence="7">
    <location>
        <begin position="226"/>
        <end position="244"/>
    </location>
</feature>
<evidence type="ECO:0000256" key="6">
    <source>
        <dbReference type="ARBA" id="ARBA00023136"/>
    </source>
</evidence>
<comment type="similarity">
    <text evidence="2">Belongs to the monovalent cation:proton antiporter 2 (CPA2) transporter (TC 2.A.37) family.</text>
</comment>
<keyword evidence="5 7" id="KW-1133">Transmembrane helix</keyword>
<dbReference type="Pfam" id="PF00999">
    <property type="entry name" value="Na_H_Exchanger"/>
    <property type="match status" value="1"/>
</dbReference>
<evidence type="ECO:0000256" key="1">
    <source>
        <dbReference type="ARBA" id="ARBA00004141"/>
    </source>
</evidence>
<dbReference type="GO" id="GO:0006813">
    <property type="term" value="P:potassium ion transport"/>
    <property type="evidence" value="ECO:0007669"/>
    <property type="project" value="InterPro"/>
</dbReference>
<dbReference type="PANTHER" id="PTHR42751">
    <property type="entry name" value="SODIUM/HYDROGEN EXCHANGER FAMILY/TRKA DOMAIN PROTEIN"/>
    <property type="match status" value="1"/>
</dbReference>
<feature type="transmembrane region" description="Helical" evidence="7">
    <location>
        <begin position="88"/>
        <end position="108"/>
    </location>
</feature>
<feature type="transmembrane region" description="Helical" evidence="7">
    <location>
        <begin position="280"/>
        <end position="299"/>
    </location>
</feature>
<evidence type="ECO:0000259" key="8">
    <source>
        <dbReference type="PROSITE" id="PS51201"/>
    </source>
</evidence>
<dbReference type="EMBL" id="CZQE01000165">
    <property type="protein sequence ID" value="CUS44664.1"/>
    <property type="molecule type" value="Genomic_DNA"/>
</dbReference>
<keyword evidence="4 7" id="KW-0812">Transmembrane</keyword>
<dbReference type="AlphaFoldDB" id="A0A160TLP1"/>
<feature type="domain" description="RCK N-terminal" evidence="8">
    <location>
        <begin position="408"/>
        <end position="524"/>
    </location>
</feature>
<evidence type="ECO:0000256" key="7">
    <source>
        <dbReference type="SAM" id="Phobius"/>
    </source>
</evidence>
<feature type="transmembrane region" description="Helical" evidence="7">
    <location>
        <begin position="147"/>
        <end position="167"/>
    </location>
</feature>
<sequence length="553" mass="57861">MHHTPLIATIVAALFTAFVTGSIAHRLKVSPIAGYLLAGVIVGPFTPGYVADGNLANELAEIGVILLMFGVGLHFSLRDLLSVRKIAVPGAVVQIAVATLLGMGLAWLLGWGLFAGFVFGLALSVASTVVLLRALQSRKLVETERGRIAIGWLIVEDLAMVLALVLLPPLAGVINGANGAGASSLMVPLLITFAKVAGFIALMLVVGRRIIPAALHWVVGTGSRELFRLAVLAIALGVAFGAAYVFDVSFALGAFFAGMILGETQLSRQAAEETLPLRDAFAVLFFVSVGMLFDPSVVVRQPLPLLATVGIIVFGKSIAAYLIVRLFGHSNRTALTVAASLAQIGEFSFILASLGASLNILPQAARDLILAGAIISIFLNPFIFSLIASRLSKADGEKDDTPRPLPRTGHAILVGYGRVGSLIACELAARGREIVVIEDQDVPAKRAEADGVTVVQGNAVDPQTLEEAGIHSAVKLLITIPEGFEAGAVVERARALNPAIRVIARAHSDAEVQHLEKLKVAHVVMGEREIAARMLELAAQEAAEADGASSASA</sequence>
<feature type="transmembrane region" description="Helical" evidence="7">
    <location>
        <begin position="62"/>
        <end position="81"/>
    </location>
</feature>
<dbReference type="GO" id="GO:0015297">
    <property type="term" value="F:antiporter activity"/>
    <property type="evidence" value="ECO:0007669"/>
    <property type="project" value="InterPro"/>
</dbReference>
<keyword evidence="3" id="KW-0813">Transport</keyword>
<dbReference type="SUPFAM" id="SSF51735">
    <property type="entry name" value="NAD(P)-binding Rossmann-fold domains"/>
    <property type="match status" value="1"/>
</dbReference>
<dbReference type="InterPro" id="IPR038770">
    <property type="entry name" value="Na+/solute_symporter_sf"/>
</dbReference>
<evidence type="ECO:0000256" key="3">
    <source>
        <dbReference type="ARBA" id="ARBA00022448"/>
    </source>
</evidence>
<dbReference type="Gene3D" id="1.20.1530.20">
    <property type="match status" value="1"/>
</dbReference>
<organism evidence="9">
    <name type="scientific">hydrothermal vent metagenome</name>
    <dbReference type="NCBI Taxonomy" id="652676"/>
    <lineage>
        <taxon>unclassified sequences</taxon>
        <taxon>metagenomes</taxon>
        <taxon>ecological metagenomes</taxon>
    </lineage>
</organism>
<gene>
    <name evidence="9" type="ORF">MGWOODY_Smn1728</name>
</gene>
<protein>
    <submittedName>
        <fullName evidence="9">Putative Glutathione-regulated potassium-efflux system protein KefB</fullName>
    </submittedName>
</protein>
<dbReference type="GO" id="GO:1902600">
    <property type="term" value="P:proton transmembrane transport"/>
    <property type="evidence" value="ECO:0007669"/>
    <property type="project" value="InterPro"/>
</dbReference>
<feature type="transmembrane region" description="Helical" evidence="7">
    <location>
        <begin position="305"/>
        <end position="327"/>
    </location>
</feature>
<dbReference type="PROSITE" id="PS51201">
    <property type="entry name" value="RCK_N"/>
    <property type="match status" value="1"/>
</dbReference>
<dbReference type="InterPro" id="IPR036291">
    <property type="entry name" value="NAD(P)-bd_dom_sf"/>
</dbReference>
<feature type="transmembrane region" description="Helical" evidence="7">
    <location>
        <begin position="368"/>
        <end position="388"/>
    </location>
</feature>
<dbReference type="GO" id="GO:0016020">
    <property type="term" value="C:membrane"/>
    <property type="evidence" value="ECO:0007669"/>
    <property type="project" value="UniProtKB-SubCell"/>
</dbReference>
<comment type="subcellular location">
    <subcellularLocation>
        <location evidence="1">Membrane</location>
        <topology evidence="1">Multi-pass membrane protein</topology>
    </subcellularLocation>
</comment>
<dbReference type="PANTHER" id="PTHR42751:SF1">
    <property type="entry name" value="CATION_PROTON ANTIPORTER YBAL-RELATED"/>
    <property type="match status" value="1"/>
</dbReference>
<evidence type="ECO:0000256" key="2">
    <source>
        <dbReference type="ARBA" id="ARBA00005551"/>
    </source>
</evidence>